<dbReference type="EMBL" id="JBJXBP010000008">
    <property type="protein sequence ID" value="KAL3814902.1"/>
    <property type="molecule type" value="Genomic_DNA"/>
</dbReference>
<evidence type="ECO:0000256" key="1">
    <source>
        <dbReference type="ARBA" id="ARBA00022679"/>
    </source>
</evidence>
<evidence type="ECO:0000313" key="4">
    <source>
        <dbReference type="Proteomes" id="UP001634393"/>
    </source>
</evidence>
<dbReference type="InterPro" id="IPR051504">
    <property type="entry name" value="Plant_metabolite_acyltrans"/>
</dbReference>
<keyword evidence="2" id="KW-0012">Acyltransferase</keyword>
<comment type="caution">
    <text evidence="3">The sequence shown here is derived from an EMBL/GenBank/DDBJ whole genome shotgun (WGS) entry which is preliminary data.</text>
</comment>
<gene>
    <name evidence="3" type="ORF">ACJIZ3_016170</name>
</gene>
<organism evidence="3 4">
    <name type="scientific">Penstemon smallii</name>
    <dbReference type="NCBI Taxonomy" id="265156"/>
    <lineage>
        <taxon>Eukaryota</taxon>
        <taxon>Viridiplantae</taxon>
        <taxon>Streptophyta</taxon>
        <taxon>Embryophyta</taxon>
        <taxon>Tracheophyta</taxon>
        <taxon>Spermatophyta</taxon>
        <taxon>Magnoliopsida</taxon>
        <taxon>eudicotyledons</taxon>
        <taxon>Gunneridae</taxon>
        <taxon>Pentapetalae</taxon>
        <taxon>asterids</taxon>
        <taxon>lamiids</taxon>
        <taxon>Lamiales</taxon>
        <taxon>Plantaginaceae</taxon>
        <taxon>Cheloneae</taxon>
        <taxon>Penstemon</taxon>
    </lineage>
</organism>
<proteinExistence type="predicted"/>
<keyword evidence="4" id="KW-1185">Reference proteome</keyword>
<dbReference type="Gene3D" id="3.30.559.10">
    <property type="entry name" value="Chloramphenicol acetyltransferase-like domain"/>
    <property type="match status" value="2"/>
</dbReference>
<evidence type="ECO:0000313" key="3">
    <source>
        <dbReference type="EMBL" id="KAL3814902.1"/>
    </source>
</evidence>
<keyword evidence="1" id="KW-0808">Transferase</keyword>
<dbReference type="AlphaFoldDB" id="A0ABD3RPL5"/>
<reference evidence="3 4" key="1">
    <citation type="submission" date="2024-12" db="EMBL/GenBank/DDBJ databases">
        <title>The unique morphological basis and parallel evolutionary history of personate flowers in Penstemon.</title>
        <authorList>
            <person name="Depatie T.H."/>
            <person name="Wessinger C.A."/>
        </authorList>
    </citation>
    <scope>NUCLEOTIDE SEQUENCE [LARGE SCALE GENOMIC DNA]</scope>
    <source>
        <strain evidence="3">WTNN_2</strain>
        <tissue evidence="3">Leaf</tissue>
    </source>
</reference>
<name>A0ABD3RPL5_9LAMI</name>
<dbReference type="InterPro" id="IPR023213">
    <property type="entry name" value="CAT-like_dom_sf"/>
</dbReference>
<dbReference type="Pfam" id="PF02458">
    <property type="entry name" value="Transferase"/>
    <property type="match status" value="1"/>
</dbReference>
<protein>
    <submittedName>
        <fullName evidence="3">Uncharacterized protein</fullName>
    </submittedName>
</protein>
<evidence type="ECO:0000256" key="2">
    <source>
        <dbReference type="ARBA" id="ARBA00023315"/>
    </source>
</evidence>
<dbReference type="PANTHER" id="PTHR31625">
    <property type="match status" value="1"/>
</dbReference>
<sequence>MATSTKRITVHDHCRVAPLASADLVAEQSLPLTYFDIIWLNFHPIQRLLFYQFPCSSAQFLEKIVPNLKKSLSQTLKHHLPLAGSFYFPLNSGMPEFRYVSGDSVSFTIAETSTSTSTHDFNYLIGNQARDADQFYPFVPSLPEPRTDSESAFKIFPLLAVQVTLFPETGICIGFSNDHTVGDASSIVRFIKAWSSATKLGEEEAKISSLPFYDRSVIEDPSGRRANIYWNQMKHSKYWPQQTYILLKEDIQRLRSHVLTKRPNVSHLSSFTISTAYVWSCLAKTAAKIGEMVDDNEPEYYVITVDARHRLDPPVPATYFGNCLAAAVTESTHGELKGEDGFLVAVELISELISKRVNNKEETMRGADDWMAKYAPLFEKRVFGVAGSPKFDLYDTDFGWGKPSKYEAVSIDGDSAMSLCKSREFEGGLEIGLSLFKPKQDAFEAIFNEELKI</sequence>
<accession>A0ABD3RPL5</accession>
<dbReference type="GO" id="GO:0016747">
    <property type="term" value="F:acyltransferase activity, transferring groups other than amino-acyl groups"/>
    <property type="evidence" value="ECO:0007669"/>
    <property type="project" value="UniProtKB-ARBA"/>
</dbReference>
<dbReference type="Proteomes" id="UP001634393">
    <property type="component" value="Unassembled WGS sequence"/>
</dbReference>